<proteinExistence type="predicted"/>
<dbReference type="STRING" id="416169.RHOFW104T7_00990"/>
<name>A0A154QDR6_9GAMM</name>
<dbReference type="InterPro" id="IPR001910">
    <property type="entry name" value="Inosine/uridine_hydrolase_dom"/>
</dbReference>
<dbReference type="InterPro" id="IPR036452">
    <property type="entry name" value="Ribo_hydro-like"/>
</dbReference>
<sequence>MSKPQLLIDTDPGVDDALAILMAYAHADIAGLTIAAGNVGLGHTVRNARTLVDLVGAATPVFAGCAAPLVRAADEDAAFVHGQDGFGDIGFPEPAAALATEPAALALLRLTRERPGELNLVALGPLTNLALALRLDPTLPARVKRLVVMGGAVTGHGNTGKVPAEFNVGFDPEAAHVVFEAFPAFDLVDWEATLRHAFDDAEFDGWLATGDRRATFFGKIAATARRYNAQHDRHGLVAADALAMAVALDPTIVIRSETRAVAVELDGGLTRGATVVDWKGRLGRPARANIVLEVDQARFAAMVRHALGVPT</sequence>
<feature type="domain" description="Inosine/uridine-preferring nucleoside hydrolase" evidence="1">
    <location>
        <begin position="6"/>
        <end position="300"/>
    </location>
</feature>
<dbReference type="PANTHER" id="PTHR46190:SF1">
    <property type="entry name" value="SI:CH211-201H21.5"/>
    <property type="match status" value="1"/>
</dbReference>
<dbReference type="eggNOG" id="COG1957">
    <property type="taxonomic scope" value="Bacteria"/>
</dbReference>
<protein>
    <submittedName>
        <fullName evidence="2">Nucleoside hydrolase</fullName>
    </submittedName>
</protein>
<dbReference type="EMBL" id="LVJS01000112">
    <property type="protein sequence ID" value="KZC22389.1"/>
    <property type="molecule type" value="Genomic_DNA"/>
</dbReference>
<keyword evidence="2" id="KW-0378">Hydrolase</keyword>
<gene>
    <name evidence="2" type="ORF">RHOFW104T7_00990</name>
</gene>
<dbReference type="SUPFAM" id="SSF53590">
    <property type="entry name" value="Nucleoside hydrolase"/>
    <property type="match status" value="1"/>
</dbReference>
<evidence type="ECO:0000313" key="2">
    <source>
        <dbReference type="EMBL" id="KZC22389.1"/>
    </source>
</evidence>
<evidence type="ECO:0000259" key="1">
    <source>
        <dbReference type="Pfam" id="PF01156"/>
    </source>
</evidence>
<dbReference type="GO" id="GO:0016799">
    <property type="term" value="F:hydrolase activity, hydrolyzing N-glycosyl compounds"/>
    <property type="evidence" value="ECO:0007669"/>
    <property type="project" value="InterPro"/>
</dbReference>
<dbReference type="PANTHER" id="PTHR46190">
    <property type="entry name" value="SI:CH211-201H21.5-RELATED"/>
    <property type="match status" value="1"/>
</dbReference>
<dbReference type="Gene3D" id="3.90.245.10">
    <property type="entry name" value="Ribonucleoside hydrolase-like"/>
    <property type="match status" value="1"/>
</dbReference>
<comment type="caution">
    <text evidence="2">The sequence shown here is derived from an EMBL/GenBank/DDBJ whole genome shotgun (WGS) entry which is preliminary data.</text>
</comment>
<dbReference type="AlphaFoldDB" id="A0A154QDR6"/>
<dbReference type="RefSeq" id="WP_008435035.1">
    <property type="nucleotide sequence ID" value="NZ_LVJS01000112.1"/>
</dbReference>
<evidence type="ECO:0000313" key="3">
    <source>
        <dbReference type="Proteomes" id="UP000076131"/>
    </source>
</evidence>
<accession>A0A154QDR6</accession>
<dbReference type="Proteomes" id="UP000076131">
    <property type="component" value="Unassembled WGS sequence"/>
</dbReference>
<reference evidence="2 3" key="1">
    <citation type="journal article" date="2016" name="MBio">
        <title>Lateral Gene Transfer in a Heavy Metal-Contaminated-Groundwater Microbial Community.</title>
        <authorList>
            <person name="Hemme C.L."/>
            <person name="Green S.J."/>
            <person name="Rishishwar L."/>
            <person name="Prakash O."/>
            <person name="Pettenato A."/>
            <person name="Chakraborty R."/>
            <person name="Deutschbauer A.M."/>
            <person name="Van Nostrand J.D."/>
            <person name="Wu L."/>
            <person name="He Z."/>
            <person name="Jordan I.K."/>
            <person name="Hazen T.C."/>
            <person name="Arkin A.P."/>
            <person name="Kostka J.E."/>
            <person name="Zhou J."/>
        </authorList>
    </citation>
    <scope>NUCLEOTIDE SEQUENCE [LARGE SCALE GENOMIC DNA]</scope>
    <source>
        <strain evidence="2 3">FW104-T7</strain>
    </source>
</reference>
<dbReference type="InterPro" id="IPR052775">
    <property type="entry name" value="IUN_hydrolase"/>
</dbReference>
<dbReference type="Pfam" id="PF01156">
    <property type="entry name" value="IU_nuc_hydro"/>
    <property type="match status" value="1"/>
</dbReference>
<organism evidence="2 3">
    <name type="scientific">Rhodanobacter thiooxydans</name>
    <dbReference type="NCBI Taxonomy" id="416169"/>
    <lineage>
        <taxon>Bacteria</taxon>
        <taxon>Pseudomonadati</taxon>
        <taxon>Pseudomonadota</taxon>
        <taxon>Gammaproteobacteria</taxon>
        <taxon>Lysobacterales</taxon>
        <taxon>Rhodanobacteraceae</taxon>
        <taxon>Rhodanobacter</taxon>
    </lineage>
</organism>
<keyword evidence="3" id="KW-1185">Reference proteome</keyword>